<dbReference type="SUPFAM" id="SSF52799">
    <property type="entry name" value="(Phosphotyrosine protein) phosphatases II"/>
    <property type="match status" value="1"/>
</dbReference>
<evidence type="ECO:0000313" key="3">
    <source>
        <dbReference type="Proteomes" id="UP000182089"/>
    </source>
</evidence>
<dbReference type="EMBL" id="FOCC01000005">
    <property type="protein sequence ID" value="SEM61993.1"/>
    <property type="molecule type" value="Genomic_DNA"/>
</dbReference>
<dbReference type="InterPro" id="IPR016130">
    <property type="entry name" value="Tyr_Pase_AS"/>
</dbReference>
<dbReference type="InterPro" id="IPR026893">
    <property type="entry name" value="Tyr/Ser_Pase_IphP-type"/>
</dbReference>
<protein>
    <submittedName>
        <fullName evidence="2">Protein tyrosine phosphatase</fullName>
    </submittedName>
</protein>
<dbReference type="Pfam" id="PF13350">
    <property type="entry name" value="Y_phosphatase3"/>
    <property type="match status" value="1"/>
</dbReference>
<dbReference type="InterPro" id="IPR029021">
    <property type="entry name" value="Prot-tyrosine_phosphatase-like"/>
</dbReference>
<dbReference type="PROSITE" id="PS00383">
    <property type="entry name" value="TYR_PHOSPHATASE_1"/>
    <property type="match status" value="1"/>
</dbReference>
<name>A0ABY1ABA2_9LACO</name>
<reference evidence="2 3" key="1">
    <citation type="submission" date="2016-10" db="EMBL/GenBank/DDBJ databases">
        <authorList>
            <person name="Varghese N."/>
            <person name="Submissions S."/>
        </authorList>
    </citation>
    <scope>NUCLEOTIDE SEQUENCE [LARGE SCALE GENOMIC DNA]</scope>
    <source>
        <strain evidence="2 3">WC1T17</strain>
    </source>
</reference>
<dbReference type="Gene3D" id="3.90.190.10">
    <property type="entry name" value="Protein tyrosine phosphatase superfamily"/>
    <property type="match status" value="1"/>
</dbReference>
<dbReference type="PANTHER" id="PTHR31126:SF1">
    <property type="entry name" value="TYROSINE SPECIFIC PROTEIN PHOSPHATASES DOMAIN-CONTAINING PROTEIN"/>
    <property type="match status" value="1"/>
</dbReference>
<proteinExistence type="inferred from homology"/>
<evidence type="ECO:0000313" key="2">
    <source>
        <dbReference type="EMBL" id="SEM61993.1"/>
    </source>
</evidence>
<comment type="caution">
    <text evidence="2">The sequence shown here is derived from an EMBL/GenBank/DDBJ whole genome shotgun (WGS) entry which is preliminary data.</text>
</comment>
<dbReference type="PANTHER" id="PTHR31126">
    <property type="entry name" value="TYROSINE-PROTEIN PHOSPHATASE"/>
    <property type="match status" value="1"/>
</dbReference>
<organism evidence="2 3">
    <name type="scientific">Ligilactobacillus ruminis</name>
    <dbReference type="NCBI Taxonomy" id="1623"/>
    <lineage>
        <taxon>Bacteria</taxon>
        <taxon>Bacillati</taxon>
        <taxon>Bacillota</taxon>
        <taxon>Bacilli</taxon>
        <taxon>Lactobacillales</taxon>
        <taxon>Lactobacillaceae</taxon>
        <taxon>Ligilactobacillus</taxon>
    </lineage>
</organism>
<comment type="similarity">
    <text evidence="1">Belongs to the protein-tyrosine phosphatase family.</text>
</comment>
<accession>A0ABY1ABA2</accession>
<gene>
    <name evidence="2" type="ORF">SAMN05216431_10594</name>
</gene>
<sequence>MLKNCDNFRDMGGIVMADGRILKQKKVIRSGKLSRLTEPELTFLKAYGLHDDVDFRSKAEQRHEPDRIPAGVNYHFVSVFPIDETNSTNEKWESRRNYYTDDRAALNDMLEAYKDIVLEDSSKKAYRTFFDVLLANTKDDESVLFHCSAGKDRTGMGAVYLLTALGADKKTIRQDYLASNQYLKAQQIKDHQEAQPKGAIFTQNIDYLGMVSEQYLDHALAVMQKEYGTVAQYLASELQLTKAQQKDLRQLYLK</sequence>
<evidence type="ECO:0000256" key="1">
    <source>
        <dbReference type="ARBA" id="ARBA00009580"/>
    </source>
</evidence>
<dbReference type="Proteomes" id="UP000182089">
    <property type="component" value="Unassembled WGS sequence"/>
</dbReference>